<keyword evidence="2 7" id="KW-0963">Cytoplasm</keyword>
<dbReference type="PANTHER" id="PTHR42891:SF1">
    <property type="entry name" value="D-GLYCERO-BETA-D-MANNO-HEPTOSE-1,7-BISPHOSPHATE 7-PHOSPHATASE"/>
    <property type="match status" value="1"/>
</dbReference>
<dbReference type="InterPro" id="IPR004446">
    <property type="entry name" value="Heptose_bisP_phosphatase"/>
</dbReference>
<dbReference type="InterPro" id="IPR023214">
    <property type="entry name" value="HAD_sf"/>
</dbReference>
<evidence type="ECO:0000256" key="1">
    <source>
        <dbReference type="ARBA" id="ARBA00004496"/>
    </source>
</evidence>
<dbReference type="RefSeq" id="WP_283077018.1">
    <property type="nucleotide sequence ID" value="NZ_CP121671.1"/>
</dbReference>
<dbReference type="InterPro" id="IPR006543">
    <property type="entry name" value="Histidinol-phos"/>
</dbReference>
<dbReference type="NCBIfam" id="TIGR01662">
    <property type="entry name" value="HAD-SF-IIIA"/>
    <property type="match status" value="1"/>
</dbReference>
<dbReference type="SUPFAM" id="SSF56784">
    <property type="entry name" value="HAD-like"/>
    <property type="match status" value="1"/>
</dbReference>
<keyword evidence="4 7" id="KW-0378">Hydrolase</keyword>
<dbReference type="PANTHER" id="PTHR42891">
    <property type="entry name" value="D-GLYCERO-BETA-D-MANNO-HEPTOSE-1,7-BISPHOSPHATE 7-PHOSPHATASE"/>
    <property type="match status" value="1"/>
</dbReference>
<dbReference type="Proteomes" id="UP001221597">
    <property type="component" value="Chromosome"/>
</dbReference>
<keyword evidence="3" id="KW-0479">Metal-binding</keyword>
<comment type="similarity">
    <text evidence="7">Belongs to the gmhB family.</text>
</comment>
<dbReference type="NCBIfam" id="TIGR01656">
    <property type="entry name" value="Histidinol-ppas"/>
    <property type="match status" value="1"/>
</dbReference>
<comment type="subcellular location">
    <subcellularLocation>
        <location evidence="1 7">Cytoplasm</location>
    </subcellularLocation>
</comment>
<keyword evidence="9" id="KW-1185">Reference proteome</keyword>
<dbReference type="EC" id="3.1.3.-" evidence="7"/>
<organism evidence="8 9">
    <name type="scientific">Halobacillus naozhouensis</name>
    <dbReference type="NCBI Taxonomy" id="554880"/>
    <lineage>
        <taxon>Bacteria</taxon>
        <taxon>Bacillati</taxon>
        <taxon>Bacillota</taxon>
        <taxon>Bacilli</taxon>
        <taxon>Bacillales</taxon>
        <taxon>Bacillaceae</taxon>
        <taxon>Halobacillus</taxon>
    </lineage>
</organism>
<dbReference type="GO" id="GO:0016787">
    <property type="term" value="F:hydrolase activity"/>
    <property type="evidence" value="ECO:0007669"/>
    <property type="project" value="UniProtKB-KW"/>
</dbReference>
<dbReference type="EMBL" id="CP121671">
    <property type="protein sequence ID" value="WFT75047.1"/>
    <property type="molecule type" value="Genomic_DNA"/>
</dbReference>
<evidence type="ECO:0000256" key="2">
    <source>
        <dbReference type="ARBA" id="ARBA00022490"/>
    </source>
</evidence>
<protein>
    <recommendedName>
        <fullName evidence="6 7">D,D-heptose 1,7-bisphosphate phosphatase</fullName>
        <ecNumber evidence="7">3.1.3.-</ecNumber>
    </recommendedName>
</protein>
<gene>
    <name evidence="8" type="ORF">P9989_01175</name>
</gene>
<evidence type="ECO:0000313" key="8">
    <source>
        <dbReference type="EMBL" id="WFT75047.1"/>
    </source>
</evidence>
<evidence type="ECO:0000256" key="4">
    <source>
        <dbReference type="ARBA" id="ARBA00022801"/>
    </source>
</evidence>
<dbReference type="Pfam" id="PF13242">
    <property type="entry name" value="Hydrolase_like"/>
    <property type="match status" value="1"/>
</dbReference>
<sequence length="172" mass="19165">MKAIFVDRDGTMGGSDRIEYPGEFQLYPGVQAKFREVQENGTKLFSFTNQPGIAEGEATMENFRNELNSFGFDGVYVCPHTPAAKCKCRKPGTRMIERACKEHGLRAEDCFVIGDRLTDMLAATRAGCEGILVTTGAGEESLRHWQQSDDQLDIKWIAEDIIHALDRLMAGK</sequence>
<evidence type="ECO:0000256" key="3">
    <source>
        <dbReference type="ARBA" id="ARBA00022723"/>
    </source>
</evidence>
<dbReference type="NCBIfam" id="NF005264">
    <property type="entry name" value="PRK06769.1"/>
    <property type="match status" value="1"/>
</dbReference>
<dbReference type="InterPro" id="IPR036412">
    <property type="entry name" value="HAD-like_sf"/>
</dbReference>
<evidence type="ECO:0000256" key="7">
    <source>
        <dbReference type="PIRNR" id="PIRNR004682"/>
    </source>
</evidence>
<evidence type="ECO:0000256" key="5">
    <source>
        <dbReference type="ARBA" id="ARBA00023277"/>
    </source>
</evidence>
<evidence type="ECO:0000256" key="6">
    <source>
        <dbReference type="ARBA" id="ARBA00031828"/>
    </source>
</evidence>
<dbReference type="Gene3D" id="3.40.50.1000">
    <property type="entry name" value="HAD superfamily/HAD-like"/>
    <property type="match status" value="1"/>
</dbReference>
<reference evidence="8 9" key="1">
    <citation type="submission" date="2023-04" db="EMBL/GenBank/DDBJ databases">
        <title>Genome sequence of Halobacillus naozhouensis KACC 21980.</title>
        <authorList>
            <person name="Kim S."/>
            <person name="Heo J."/>
            <person name="Kwon S.-W."/>
        </authorList>
    </citation>
    <scope>NUCLEOTIDE SEQUENCE [LARGE SCALE GENOMIC DNA]</scope>
    <source>
        <strain evidence="8 9">KCTC 13234</strain>
    </source>
</reference>
<evidence type="ECO:0000313" key="9">
    <source>
        <dbReference type="Proteomes" id="UP001221597"/>
    </source>
</evidence>
<dbReference type="PIRSF" id="PIRSF004682">
    <property type="entry name" value="GmhB"/>
    <property type="match status" value="1"/>
</dbReference>
<name>A0ABY8IXS3_9BACI</name>
<proteinExistence type="inferred from homology"/>
<dbReference type="InterPro" id="IPR006549">
    <property type="entry name" value="HAD-SF_hydro_IIIA"/>
</dbReference>
<accession>A0ABY8IXS3</accession>
<keyword evidence="5 7" id="KW-0119">Carbohydrate metabolism</keyword>